<sequence>MGKWGVDIGGTLFLKVAIDAASCSMHSSTNQMKAVEMGLILRFVHLQTFDLAPKGSLIKTTNPQQSITGADNGSTRNQSDAMSLFMLSFSVYVIILSS</sequence>
<name>A0A1I7WMY8_HETBA</name>
<protein>
    <submittedName>
        <fullName evidence="2">Transmembrane protein</fullName>
    </submittedName>
</protein>
<proteinExistence type="predicted"/>
<organism evidence="1 2">
    <name type="scientific">Heterorhabditis bacteriophora</name>
    <name type="common">Entomopathogenic nematode worm</name>
    <dbReference type="NCBI Taxonomy" id="37862"/>
    <lineage>
        <taxon>Eukaryota</taxon>
        <taxon>Metazoa</taxon>
        <taxon>Ecdysozoa</taxon>
        <taxon>Nematoda</taxon>
        <taxon>Chromadorea</taxon>
        <taxon>Rhabditida</taxon>
        <taxon>Rhabditina</taxon>
        <taxon>Rhabditomorpha</taxon>
        <taxon>Strongyloidea</taxon>
        <taxon>Heterorhabditidae</taxon>
        <taxon>Heterorhabditis</taxon>
    </lineage>
</organism>
<dbReference type="Proteomes" id="UP000095283">
    <property type="component" value="Unplaced"/>
</dbReference>
<dbReference type="AlphaFoldDB" id="A0A1I7WMY8"/>
<evidence type="ECO:0000313" key="1">
    <source>
        <dbReference type="Proteomes" id="UP000095283"/>
    </source>
</evidence>
<accession>A0A1I7WMY8</accession>
<keyword evidence="1" id="KW-1185">Reference proteome</keyword>
<reference evidence="2" key="1">
    <citation type="submission" date="2016-11" db="UniProtKB">
        <authorList>
            <consortium name="WormBaseParasite"/>
        </authorList>
    </citation>
    <scope>IDENTIFICATION</scope>
</reference>
<dbReference type="WBParaSite" id="Hba_06511">
    <property type="protein sequence ID" value="Hba_06511"/>
    <property type="gene ID" value="Hba_06511"/>
</dbReference>
<evidence type="ECO:0000313" key="2">
    <source>
        <dbReference type="WBParaSite" id="Hba_06511"/>
    </source>
</evidence>